<dbReference type="SUPFAM" id="SSF53223">
    <property type="entry name" value="Aminoacid dehydrogenase-like, N-terminal domain"/>
    <property type="match status" value="1"/>
</dbReference>
<evidence type="ECO:0000259" key="6">
    <source>
        <dbReference type="SMART" id="SM00919"/>
    </source>
</evidence>
<dbReference type="InterPro" id="IPR036291">
    <property type="entry name" value="NAD(P)-bd_dom_sf"/>
</dbReference>
<feature type="domain" description="Malic enzyme N-terminal" evidence="7">
    <location>
        <begin position="13"/>
        <end position="146"/>
    </location>
</feature>
<dbReference type="InterPro" id="IPR012301">
    <property type="entry name" value="Malic_N_dom"/>
</dbReference>
<dbReference type="PIRSF" id="PIRSF000106">
    <property type="entry name" value="ME"/>
    <property type="match status" value="1"/>
</dbReference>
<reference evidence="8 9" key="1">
    <citation type="submission" date="2024-01" db="EMBL/GenBank/DDBJ databases">
        <title>Campylobacter porcellus sp. nov.</title>
        <authorList>
            <person name="Papic B."/>
            <person name="Gruntar I."/>
        </authorList>
    </citation>
    <scope>NUCLEOTIDE SEQUENCE [LARGE SCALE GENOMIC DNA]</scope>
    <source>
        <strain evidence="8 9">CX2-4855-23</strain>
    </source>
</reference>
<dbReference type="SMART" id="SM00919">
    <property type="entry name" value="Malic_M"/>
    <property type="match status" value="1"/>
</dbReference>
<accession>A0ABU7M4M4</accession>
<dbReference type="Gene3D" id="3.40.50.10380">
    <property type="entry name" value="Malic enzyme, N-terminal domain"/>
    <property type="match status" value="1"/>
</dbReference>
<gene>
    <name evidence="8" type="ORF">V2I23_05095</name>
</gene>
<evidence type="ECO:0000313" key="9">
    <source>
        <dbReference type="Proteomes" id="UP001331664"/>
    </source>
</evidence>
<dbReference type="InterPro" id="IPR015884">
    <property type="entry name" value="Malic_enzyme_CS"/>
</dbReference>
<dbReference type="CDD" id="cd05311">
    <property type="entry name" value="NAD_bind_2_malic_enz"/>
    <property type="match status" value="1"/>
</dbReference>
<sequence>MSLKQKALDYHIGGKIEINVKKPCVSAEDLSLAYSPGVAEPCMEINNDNELSYKYTNKGNLVAVITDSTAVLGLGDIGAVAGKPVMEGKSVLFKKFANVDAFDIELGEKDPDKIVEICKALAPTFGGINLEDIAAPKCFYIEKKLQESVNIPVMHDDQHGTAIITTAGLLNALEINRKDISKIKVVVSGSGAAGIACAKMYQSVGVKNIIMCDSKGVIHSKRDDLTEQKREFAIDTDARTLSDALRGADMFLGLSKAKLLNQDMVKSMASNPIIFALANPEPEIRPEVAYAIRDDIIIGTGRSDYPNQVNNVLGFPFIFRGALDVRATKITENMKIAAAQALAKLAKESVPSEVCKAYNVSEIKFGKDYIIPKPFDPRVLFTVAPAVAKAAVEDGVALVKEFDEASYIQKLKKLF</sequence>
<dbReference type="InterPro" id="IPR001891">
    <property type="entry name" value="Malic_OxRdtase"/>
</dbReference>
<dbReference type="InterPro" id="IPR045213">
    <property type="entry name" value="Malic_NAD-bd_bact_type"/>
</dbReference>
<dbReference type="InterPro" id="IPR046346">
    <property type="entry name" value="Aminoacid_DH-like_N_sf"/>
</dbReference>
<evidence type="ECO:0000256" key="3">
    <source>
        <dbReference type="ARBA" id="ARBA00008785"/>
    </source>
</evidence>
<dbReference type="PANTHER" id="PTHR43237:SF4">
    <property type="entry name" value="NADP-DEPENDENT MALIC ENZYME"/>
    <property type="match status" value="1"/>
</dbReference>
<organism evidence="8 9">
    <name type="scientific">Campylobacter porcelli</name>
    <dbReference type="NCBI Taxonomy" id="1660073"/>
    <lineage>
        <taxon>Bacteria</taxon>
        <taxon>Pseudomonadati</taxon>
        <taxon>Campylobacterota</taxon>
        <taxon>Epsilonproteobacteria</taxon>
        <taxon>Campylobacterales</taxon>
        <taxon>Campylobacteraceae</taxon>
        <taxon>Campylobacter</taxon>
    </lineage>
</organism>
<dbReference type="Gene3D" id="3.40.50.720">
    <property type="entry name" value="NAD(P)-binding Rossmann-like Domain"/>
    <property type="match status" value="1"/>
</dbReference>
<dbReference type="SMART" id="SM01274">
    <property type="entry name" value="malic"/>
    <property type="match status" value="1"/>
</dbReference>
<keyword evidence="4" id="KW-0479">Metal-binding</keyword>
<dbReference type="PROSITE" id="PS00331">
    <property type="entry name" value="MALIC_ENZYMES"/>
    <property type="match status" value="1"/>
</dbReference>
<comment type="cofactor">
    <cofactor evidence="1">
        <name>Mn(2+)</name>
        <dbReference type="ChEBI" id="CHEBI:29035"/>
    </cofactor>
</comment>
<dbReference type="PANTHER" id="PTHR43237">
    <property type="entry name" value="NADP-DEPENDENT MALIC ENZYME"/>
    <property type="match status" value="1"/>
</dbReference>
<evidence type="ECO:0000259" key="7">
    <source>
        <dbReference type="SMART" id="SM01274"/>
    </source>
</evidence>
<name>A0ABU7M4M4_9BACT</name>
<dbReference type="EMBL" id="JAZBRD010000006">
    <property type="protein sequence ID" value="MEE3744666.1"/>
    <property type="molecule type" value="Genomic_DNA"/>
</dbReference>
<evidence type="ECO:0000313" key="8">
    <source>
        <dbReference type="EMBL" id="MEE3744666.1"/>
    </source>
</evidence>
<evidence type="ECO:0000256" key="2">
    <source>
        <dbReference type="ARBA" id="ARBA00001946"/>
    </source>
</evidence>
<evidence type="ECO:0000256" key="5">
    <source>
        <dbReference type="ARBA" id="ARBA00023002"/>
    </source>
</evidence>
<comment type="similarity">
    <text evidence="3">Belongs to the malic enzymes family.</text>
</comment>
<dbReference type="Pfam" id="PF00390">
    <property type="entry name" value="malic"/>
    <property type="match status" value="1"/>
</dbReference>
<proteinExistence type="inferred from homology"/>
<keyword evidence="5" id="KW-0560">Oxidoreductase</keyword>
<dbReference type="SUPFAM" id="SSF51735">
    <property type="entry name" value="NAD(P)-binding Rossmann-fold domains"/>
    <property type="match status" value="1"/>
</dbReference>
<evidence type="ECO:0000256" key="4">
    <source>
        <dbReference type="ARBA" id="ARBA00022723"/>
    </source>
</evidence>
<evidence type="ECO:0000256" key="1">
    <source>
        <dbReference type="ARBA" id="ARBA00001936"/>
    </source>
</evidence>
<dbReference type="Pfam" id="PF03949">
    <property type="entry name" value="Malic_M"/>
    <property type="match status" value="1"/>
</dbReference>
<keyword evidence="9" id="KW-1185">Reference proteome</keyword>
<comment type="caution">
    <text evidence="8">The sequence shown here is derived from an EMBL/GenBank/DDBJ whole genome shotgun (WGS) entry which is preliminary data.</text>
</comment>
<dbReference type="InterPro" id="IPR051674">
    <property type="entry name" value="Malate_Decarboxylase"/>
</dbReference>
<dbReference type="InterPro" id="IPR012302">
    <property type="entry name" value="Malic_NAD-bd"/>
</dbReference>
<dbReference type="RefSeq" id="WP_330526232.1">
    <property type="nucleotide sequence ID" value="NZ_JAZBRD010000006.1"/>
</dbReference>
<comment type="cofactor">
    <cofactor evidence="2">
        <name>Mg(2+)</name>
        <dbReference type="ChEBI" id="CHEBI:18420"/>
    </cofactor>
</comment>
<feature type="domain" description="Malic enzyme NAD-binding" evidence="6">
    <location>
        <begin position="158"/>
        <end position="392"/>
    </location>
</feature>
<dbReference type="InterPro" id="IPR037062">
    <property type="entry name" value="Malic_N_dom_sf"/>
</dbReference>
<dbReference type="Proteomes" id="UP001331664">
    <property type="component" value="Unassembled WGS sequence"/>
</dbReference>
<protein>
    <submittedName>
        <fullName evidence="8">Malic enzyme-like NAD(P)-binding protein</fullName>
    </submittedName>
</protein>